<dbReference type="SMART" id="SM00530">
    <property type="entry name" value="HTH_XRE"/>
    <property type="match status" value="1"/>
</dbReference>
<dbReference type="AlphaFoldDB" id="A0A519BAK1"/>
<organism evidence="3 4">
    <name type="scientific">Candidatus Acidulodesulfobacterium ferriphilum</name>
    <dbReference type="NCBI Taxonomy" id="2597223"/>
    <lineage>
        <taxon>Bacteria</taxon>
        <taxon>Deltaproteobacteria</taxon>
        <taxon>Candidatus Acidulodesulfobacterales</taxon>
        <taxon>Candidatus Acidulodesulfobacterium</taxon>
    </lineage>
</organism>
<dbReference type="Proteomes" id="UP000320813">
    <property type="component" value="Unassembled WGS sequence"/>
</dbReference>
<evidence type="ECO:0000313" key="3">
    <source>
        <dbReference type="EMBL" id="RZD14311.1"/>
    </source>
</evidence>
<feature type="domain" description="HTH cro/C1-type" evidence="2">
    <location>
        <begin position="18"/>
        <end position="72"/>
    </location>
</feature>
<dbReference type="GO" id="GO:0003677">
    <property type="term" value="F:DNA binding"/>
    <property type="evidence" value="ECO:0007669"/>
    <property type="project" value="UniProtKB-KW"/>
</dbReference>
<sequence length="201" mass="23485">MKIRKNKNKLVKSVGLKIKERRKQLGLSQLELANEIETTSGYISMIEREVRFPDTRLLIKLADVLKVPVSYFFGDNSDNIYEKYNALPAADKKKIMELIDMLYNESYFHKVASEADSNHFPLNSIKRARFMWQKACDYALDNGERFTVLGFNGILESNDAIDKYIRKEIEEETLWNEFTGFISKWRSKIQKDAGKINKNKK</sequence>
<accession>A0A519BAK1</accession>
<proteinExistence type="predicted"/>
<dbReference type="PROSITE" id="PS50943">
    <property type="entry name" value="HTH_CROC1"/>
    <property type="match status" value="1"/>
</dbReference>
<evidence type="ECO:0000259" key="2">
    <source>
        <dbReference type="PROSITE" id="PS50943"/>
    </source>
</evidence>
<dbReference type="Pfam" id="PF01381">
    <property type="entry name" value="HTH_3"/>
    <property type="match status" value="1"/>
</dbReference>
<dbReference type="PANTHER" id="PTHR46558:SF4">
    <property type="entry name" value="DNA-BIDING PHAGE PROTEIN"/>
    <property type="match status" value="1"/>
</dbReference>
<protein>
    <submittedName>
        <fullName evidence="3">XRE family transcriptional regulator</fullName>
    </submittedName>
</protein>
<reference evidence="3 4" key="1">
    <citation type="submission" date="2019-01" db="EMBL/GenBank/DDBJ databases">
        <title>Insights into ecological role of a new deltaproteobacterial order Candidatus Sinidesulfobacterales (Sva0485) by metagenomics and metatranscriptomics.</title>
        <authorList>
            <person name="Tan S."/>
            <person name="Liu J."/>
            <person name="Fang Y."/>
            <person name="Hedlund B.P."/>
            <person name="Lian Z.H."/>
            <person name="Huang L.Y."/>
            <person name="Li J.T."/>
            <person name="Huang L.N."/>
            <person name="Li W.J."/>
            <person name="Jiang H.C."/>
            <person name="Dong H.L."/>
            <person name="Shu W.S."/>
        </authorList>
    </citation>
    <scope>NUCLEOTIDE SEQUENCE [LARGE SCALE GENOMIC DNA]</scope>
    <source>
        <strain evidence="3">AP3</strain>
    </source>
</reference>
<keyword evidence="1" id="KW-0238">DNA-binding</keyword>
<comment type="caution">
    <text evidence="3">The sequence shown here is derived from an EMBL/GenBank/DDBJ whole genome shotgun (WGS) entry which is preliminary data.</text>
</comment>
<gene>
    <name evidence="3" type="ORF">EVJ47_06495</name>
</gene>
<dbReference type="InterPro" id="IPR001387">
    <property type="entry name" value="Cro/C1-type_HTH"/>
</dbReference>
<dbReference type="PANTHER" id="PTHR46558">
    <property type="entry name" value="TRACRIPTIONAL REGULATORY PROTEIN-RELATED-RELATED"/>
    <property type="match status" value="1"/>
</dbReference>
<dbReference type="SUPFAM" id="SSF47413">
    <property type="entry name" value="lambda repressor-like DNA-binding domains"/>
    <property type="match status" value="1"/>
</dbReference>
<dbReference type="InterPro" id="IPR011990">
    <property type="entry name" value="TPR-like_helical_dom_sf"/>
</dbReference>
<dbReference type="EMBL" id="SGBD01000003">
    <property type="protein sequence ID" value="RZD14311.1"/>
    <property type="molecule type" value="Genomic_DNA"/>
</dbReference>
<evidence type="ECO:0000313" key="4">
    <source>
        <dbReference type="Proteomes" id="UP000320813"/>
    </source>
</evidence>
<dbReference type="CDD" id="cd00093">
    <property type="entry name" value="HTH_XRE"/>
    <property type="match status" value="1"/>
</dbReference>
<evidence type="ECO:0000256" key="1">
    <source>
        <dbReference type="ARBA" id="ARBA00023125"/>
    </source>
</evidence>
<dbReference type="Gene3D" id="1.25.40.10">
    <property type="entry name" value="Tetratricopeptide repeat domain"/>
    <property type="match status" value="1"/>
</dbReference>
<name>A0A519BAK1_9DELT</name>
<dbReference type="InterPro" id="IPR010982">
    <property type="entry name" value="Lambda_DNA-bd_dom_sf"/>
</dbReference>